<accession>Q8FNJ0</accession>
<dbReference type="KEGG" id="cef:CE2154"/>
<evidence type="ECO:0000313" key="2">
    <source>
        <dbReference type="EMBL" id="BAC18964.1"/>
    </source>
</evidence>
<reference evidence="2 3" key="1">
    <citation type="journal article" date="2003" name="Genome Res.">
        <title>Comparative complete genome sequence analysis of the amino acid replacements responsible for the thermostability of Corynebacterium efficiens.</title>
        <authorList>
            <person name="Nishio Y."/>
            <person name="Nakamura Y."/>
            <person name="Kawarabayasi Y."/>
            <person name="Usuda Y."/>
            <person name="Kimura E."/>
            <person name="Sugimoto S."/>
            <person name="Matsui K."/>
            <person name="Yamagishi A."/>
            <person name="Kikuchi H."/>
            <person name="Ikeo K."/>
            <person name="Gojobori T."/>
        </authorList>
    </citation>
    <scope>NUCLEOTIDE SEQUENCE [LARGE SCALE GENOMIC DNA]</scope>
    <source>
        <strain evidence="3">DSM 44549 / YS-314 / AJ 12310 / JCM 11189 / NBRC 100395</strain>
    </source>
</reference>
<feature type="region of interest" description="Disordered" evidence="1">
    <location>
        <begin position="1"/>
        <end position="31"/>
    </location>
</feature>
<evidence type="ECO:0000313" key="3">
    <source>
        <dbReference type="Proteomes" id="UP000001409"/>
    </source>
</evidence>
<keyword evidence="3" id="KW-1185">Reference proteome</keyword>
<dbReference type="EMBL" id="BA000035">
    <property type="protein sequence ID" value="BAC18964.1"/>
    <property type="molecule type" value="Genomic_DNA"/>
</dbReference>
<protein>
    <submittedName>
        <fullName evidence="2">Uncharacterized protein</fullName>
    </submittedName>
</protein>
<evidence type="ECO:0000256" key="1">
    <source>
        <dbReference type="SAM" id="MobiDB-lite"/>
    </source>
</evidence>
<dbReference type="AlphaFoldDB" id="Q8FNJ0"/>
<proteinExistence type="predicted"/>
<dbReference type="Proteomes" id="UP000001409">
    <property type="component" value="Chromosome"/>
</dbReference>
<organism evidence="2 3">
    <name type="scientific">Corynebacterium efficiens (strain DSM 44549 / YS-314 / AJ 12310 / JCM 11189 / NBRC 100395)</name>
    <dbReference type="NCBI Taxonomy" id="196164"/>
    <lineage>
        <taxon>Bacteria</taxon>
        <taxon>Bacillati</taxon>
        <taxon>Actinomycetota</taxon>
        <taxon>Actinomycetes</taxon>
        <taxon>Mycobacteriales</taxon>
        <taxon>Corynebacteriaceae</taxon>
        <taxon>Corynebacterium</taxon>
    </lineage>
</organism>
<dbReference type="HOGENOM" id="CLU_2786811_0_0_11"/>
<sequence>MCTQTHHATTRERTTPMRAPTPNPHPVGTPEWAAHEDAWFREFHSSGELHTLMATISHVGALHDQAGA</sequence>
<name>Q8FNJ0_COREF</name>
<dbReference type="STRING" id="196164.gene:10742583"/>